<feature type="domain" description="ABC transporter" evidence="5">
    <location>
        <begin position="14"/>
        <end position="237"/>
    </location>
</feature>
<evidence type="ECO:0000256" key="4">
    <source>
        <dbReference type="ARBA" id="ARBA00022840"/>
    </source>
</evidence>
<dbReference type="Gene3D" id="3.40.50.300">
    <property type="entry name" value="P-loop containing nucleotide triphosphate hydrolases"/>
    <property type="match status" value="1"/>
</dbReference>
<reference evidence="6" key="1">
    <citation type="journal article" date="2021" name="PeerJ">
        <title>Extensive microbial diversity within the chicken gut microbiome revealed by metagenomics and culture.</title>
        <authorList>
            <person name="Gilroy R."/>
            <person name="Ravi A."/>
            <person name="Getino M."/>
            <person name="Pursley I."/>
            <person name="Horton D.L."/>
            <person name="Alikhan N.F."/>
            <person name="Baker D."/>
            <person name="Gharbi K."/>
            <person name="Hall N."/>
            <person name="Watson M."/>
            <person name="Adriaenssens E.M."/>
            <person name="Foster-Nyarko E."/>
            <person name="Jarju S."/>
            <person name="Secka A."/>
            <person name="Antonio M."/>
            <person name="Oren A."/>
            <person name="Chaudhuri R.R."/>
            <person name="La Ragione R."/>
            <person name="Hildebrand F."/>
            <person name="Pallen M.J."/>
        </authorList>
    </citation>
    <scope>NUCLEOTIDE SEQUENCE</scope>
    <source>
        <strain evidence="6">CHK32-1732</strain>
    </source>
</reference>
<dbReference type="Pfam" id="PF00005">
    <property type="entry name" value="ABC_tran"/>
    <property type="match status" value="1"/>
</dbReference>
<dbReference type="EMBL" id="DXGC01000027">
    <property type="protein sequence ID" value="HIW90596.1"/>
    <property type="molecule type" value="Genomic_DNA"/>
</dbReference>
<dbReference type="PANTHER" id="PTHR43335">
    <property type="entry name" value="ABC TRANSPORTER, ATP-BINDING PROTEIN"/>
    <property type="match status" value="1"/>
</dbReference>
<reference evidence="6" key="2">
    <citation type="submission" date="2021-04" db="EMBL/GenBank/DDBJ databases">
        <authorList>
            <person name="Gilroy R."/>
        </authorList>
    </citation>
    <scope>NUCLEOTIDE SEQUENCE</scope>
    <source>
        <strain evidence="6">CHK32-1732</strain>
    </source>
</reference>
<evidence type="ECO:0000313" key="7">
    <source>
        <dbReference type="Proteomes" id="UP000824190"/>
    </source>
</evidence>
<comment type="caution">
    <text evidence="6">The sequence shown here is derived from an EMBL/GenBank/DDBJ whole genome shotgun (WGS) entry which is preliminary data.</text>
</comment>
<protein>
    <submittedName>
        <fullName evidence="6">ATP-binding cassette domain-containing protein</fullName>
    </submittedName>
</protein>
<keyword evidence="2" id="KW-0813">Transport</keyword>
<organism evidence="6 7">
    <name type="scientific">Candidatus Corynebacterium avicola</name>
    <dbReference type="NCBI Taxonomy" id="2838527"/>
    <lineage>
        <taxon>Bacteria</taxon>
        <taxon>Bacillati</taxon>
        <taxon>Actinomycetota</taxon>
        <taxon>Actinomycetes</taxon>
        <taxon>Mycobacteriales</taxon>
        <taxon>Corynebacteriaceae</taxon>
        <taxon>Corynebacterium</taxon>
    </lineage>
</organism>
<evidence type="ECO:0000259" key="5">
    <source>
        <dbReference type="PROSITE" id="PS50893"/>
    </source>
</evidence>
<keyword evidence="3" id="KW-0547">Nucleotide-binding</keyword>
<keyword evidence="4 6" id="KW-0067">ATP-binding</keyword>
<dbReference type="SMART" id="SM00382">
    <property type="entry name" value="AAA"/>
    <property type="match status" value="1"/>
</dbReference>
<evidence type="ECO:0000256" key="2">
    <source>
        <dbReference type="ARBA" id="ARBA00022448"/>
    </source>
</evidence>
<dbReference type="Proteomes" id="UP000824190">
    <property type="component" value="Unassembled WGS sequence"/>
</dbReference>
<dbReference type="InterPro" id="IPR003439">
    <property type="entry name" value="ABC_transporter-like_ATP-bd"/>
</dbReference>
<dbReference type="GO" id="GO:0005524">
    <property type="term" value="F:ATP binding"/>
    <property type="evidence" value="ECO:0007669"/>
    <property type="project" value="UniProtKB-KW"/>
</dbReference>
<proteinExistence type="inferred from homology"/>
<dbReference type="PANTHER" id="PTHR43335:SF4">
    <property type="entry name" value="ABC TRANSPORTER, ATP-BINDING PROTEIN"/>
    <property type="match status" value="1"/>
</dbReference>
<gene>
    <name evidence="6" type="ORF">H9870_02900</name>
</gene>
<dbReference type="InterPro" id="IPR003593">
    <property type="entry name" value="AAA+_ATPase"/>
</dbReference>
<dbReference type="GO" id="GO:0016887">
    <property type="term" value="F:ATP hydrolysis activity"/>
    <property type="evidence" value="ECO:0007669"/>
    <property type="project" value="InterPro"/>
</dbReference>
<evidence type="ECO:0000313" key="6">
    <source>
        <dbReference type="EMBL" id="HIW90596.1"/>
    </source>
</evidence>
<dbReference type="PROSITE" id="PS50893">
    <property type="entry name" value="ABC_TRANSPORTER_2"/>
    <property type="match status" value="1"/>
</dbReference>
<evidence type="ECO:0000256" key="3">
    <source>
        <dbReference type="ARBA" id="ARBA00022741"/>
    </source>
</evidence>
<comment type="similarity">
    <text evidence="1">Belongs to the ABC transporter superfamily.</text>
</comment>
<accession>A0A9D1RQ19</accession>
<evidence type="ECO:0000256" key="1">
    <source>
        <dbReference type="ARBA" id="ARBA00005417"/>
    </source>
</evidence>
<dbReference type="SUPFAM" id="SSF52540">
    <property type="entry name" value="P-loop containing nucleoside triphosphate hydrolases"/>
    <property type="match status" value="1"/>
</dbReference>
<sequence>MSHNTTAPAPTAGLVVDDLTVSFRRHRVLDNISLRARPGRVYALLGLNGAGKSTLFNAVLGLVKPDDGRIRVQGRDWDRACLDDIGASVNGPALYPQLSATNNLLVHARLTGTDPSVIPGLLEEVGLAHTGRKHARSFSTGMKVRLALAIALLTDPPVLLLDEPQNGLDPQGISYLRELIRRLADEGKSVIISSHQLSEVARMADDIGVLAGGRIVYEGPLTGLTEDGESLERAFMDLATGAAS</sequence>
<name>A0A9D1RQ19_9CORY</name>
<dbReference type="AlphaFoldDB" id="A0A9D1RQ19"/>
<dbReference type="InterPro" id="IPR027417">
    <property type="entry name" value="P-loop_NTPase"/>
</dbReference>